<accession>A0ABW2U872</accession>
<protein>
    <submittedName>
        <fullName evidence="2">DUF4113 domain-containing protein</fullName>
    </submittedName>
</protein>
<organism evidence="2 3">
    <name type="scientific">Hymenobacter humi</name>
    <dbReference type="NCBI Taxonomy" id="1411620"/>
    <lineage>
        <taxon>Bacteria</taxon>
        <taxon>Pseudomonadati</taxon>
        <taxon>Bacteroidota</taxon>
        <taxon>Cytophagia</taxon>
        <taxon>Cytophagales</taxon>
        <taxon>Hymenobacteraceae</taxon>
        <taxon>Hymenobacter</taxon>
    </lineage>
</organism>
<feature type="domain" description="DUF4113" evidence="1">
    <location>
        <begin position="1"/>
        <end position="54"/>
    </location>
</feature>
<comment type="caution">
    <text evidence="2">The sequence shown here is derived from an EMBL/GenBank/DDBJ whole genome shotgun (WGS) entry which is preliminary data.</text>
</comment>
<evidence type="ECO:0000259" key="1">
    <source>
        <dbReference type="Pfam" id="PF13438"/>
    </source>
</evidence>
<sequence>MQKLDALNARYGKESVQLATALGGQHGKQAAPWKGRQQQRSPAYTTCWEELWQVG</sequence>
<reference evidence="3" key="1">
    <citation type="journal article" date="2019" name="Int. J. Syst. Evol. Microbiol.">
        <title>The Global Catalogue of Microorganisms (GCM) 10K type strain sequencing project: providing services to taxonomists for standard genome sequencing and annotation.</title>
        <authorList>
            <consortium name="The Broad Institute Genomics Platform"/>
            <consortium name="The Broad Institute Genome Sequencing Center for Infectious Disease"/>
            <person name="Wu L."/>
            <person name="Ma J."/>
        </authorList>
    </citation>
    <scope>NUCLEOTIDE SEQUENCE [LARGE SCALE GENOMIC DNA]</scope>
    <source>
        <strain evidence="3">JCM 19635</strain>
    </source>
</reference>
<keyword evidence="3" id="KW-1185">Reference proteome</keyword>
<dbReference type="InterPro" id="IPR025188">
    <property type="entry name" value="DUF4113"/>
</dbReference>
<evidence type="ECO:0000313" key="2">
    <source>
        <dbReference type="EMBL" id="MFC7669027.1"/>
    </source>
</evidence>
<proteinExistence type="predicted"/>
<name>A0ABW2U872_9BACT</name>
<dbReference type="EMBL" id="JBHTEK010000001">
    <property type="protein sequence ID" value="MFC7669027.1"/>
    <property type="molecule type" value="Genomic_DNA"/>
</dbReference>
<dbReference type="RefSeq" id="WP_380206071.1">
    <property type="nucleotide sequence ID" value="NZ_JBHTEK010000001.1"/>
</dbReference>
<dbReference type="Proteomes" id="UP001596513">
    <property type="component" value="Unassembled WGS sequence"/>
</dbReference>
<evidence type="ECO:0000313" key="3">
    <source>
        <dbReference type="Proteomes" id="UP001596513"/>
    </source>
</evidence>
<dbReference type="Pfam" id="PF13438">
    <property type="entry name" value="DUF4113"/>
    <property type="match status" value="1"/>
</dbReference>
<gene>
    <name evidence="2" type="ORF">ACFQT0_17965</name>
</gene>